<proteinExistence type="predicted"/>
<dbReference type="RefSeq" id="WP_185033330.1">
    <property type="nucleotide sequence ID" value="NZ_BNBN01000009.1"/>
</dbReference>
<dbReference type="Proteomes" id="UP000540423">
    <property type="component" value="Unassembled WGS sequence"/>
</dbReference>
<dbReference type="EMBL" id="JACHEM010000011">
    <property type="protein sequence ID" value="MBB6437732.1"/>
    <property type="molecule type" value="Genomic_DNA"/>
</dbReference>
<sequence>MFRYAFLAATPAAAGAVRAAGFPLAALGPAAAVPAALGSAAAVPAAVGPDAFGGARS</sequence>
<protein>
    <submittedName>
        <fullName evidence="2">Uncharacterized protein</fullName>
    </submittedName>
</protein>
<reference evidence="2 3" key="1">
    <citation type="submission" date="2020-08" db="EMBL/GenBank/DDBJ databases">
        <title>Genomic Encyclopedia of Type Strains, Phase IV (KMG-IV): sequencing the most valuable type-strain genomes for metagenomic binning, comparative biology and taxonomic classification.</title>
        <authorList>
            <person name="Goeker M."/>
        </authorList>
    </citation>
    <scope>NUCLEOTIDE SEQUENCE [LARGE SCALE GENOMIC DNA]</scope>
    <source>
        <strain evidence="2 3">DSM 40141</strain>
    </source>
</reference>
<evidence type="ECO:0000313" key="3">
    <source>
        <dbReference type="Proteomes" id="UP000540423"/>
    </source>
</evidence>
<accession>A0A7X0HHF8</accession>
<gene>
    <name evidence="2" type="ORF">HNQ79_004236</name>
</gene>
<dbReference type="AlphaFoldDB" id="A0A7X0HHF8"/>
<keyword evidence="1" id="KW-0732">Signal</keyword>
<organism evidence="2 3">
    <name type="scientific">Streptomyces candidus</name>
    <dbReference type="NCBI Taxonomy" id="67283"/>
    <lineage>
        <taxon>Bacteria</taxon>
        <taxon>Bacillati</taxon>
        <taxon>Actinomycetota</taxon>
        <taxon>Actinomycetes</taxon>
        <taxon>Kitasatosporales</taxon>
        <taxon>Streptomycetaceae</taxon>
        <taxon>Streptomyces</taxon>
    </lineage>
</organism>
<evidence type="ECO:0000313" key="2">
    <source>
        <dbReference type="EMBL" id="MBB6437732.1"/>
    </source>
</evidence>
<comment type="caution">
    <text evidence="2">The sequence shown here is derived from an EMBL/GenBank/DDBJ whole genome shotgun (WGS) entry which is preliminary data.</text>
</comment>
<keyword evidence="3" id="KW-1185">Reference proteome</keyword>
<name>A0A7X0HHF8_9ACTN</name>
<feature type="chain" id="PRO_5030870363" evidence="1">
    <location>
        <begin position="20"/>
        <end position="57"/>
    </location>
</feature>
<feature type="signal peptide" evidence="1">
    <location>
        <begin position="1"/>
        <end position="19"/>
    </location>
</feature>
<evidence type="ECO:0000256" key="1">
    <source>
        <dbReference type="SAM" id="SignalP"/>
    </source>
</evidence>